<dbReference type="Pfam" id="PF07980">
    <property type="entry name" value="SusD_RagB"/>
    <property type="match status" value="1"/>
</dbReference>
<dbReference type="EMBL" id="QRKD01000006">
    <property type="protein sequence ID" value="RHH91244.1"/>
    <property type="molecule type" value="Genomic_DNA"/>
</dbReference>
<dbReference type="EMBL" id="JAUONL010000012">
    <property type="protein sequence ID" value="MDO6358838.1"/>
    <property type="molecule type" value="Genomic_DNA"/>
</dbReference>
<dbReference type="EMBL" id="QSCS01000005">
    <property type="protein sequence ID" value="RGY28293.1"/>
    <property type="molecule type" value="Genomic_DNA"/>
</dbReference>
<keyword evidence="3" id="KW-0732">Signal</keyword>
<organism evidence="16 18">
    <name type="scientific">Bacteroides caccae</name>
    <dbReference type="NCBI Taxonomy" id="47678"/>
    <lineage>
        <taxon>Bacteria</taxon>
        <taxon>Pseudomonadati</taxon>
        <taxon>Bacteroidota</taxon>
        <taxon>Bacteroidia</taxon>
        <taxon>Bacteroidales</taxon>
        <taxon>Bacteroidaceae</taxon>
        <taxon>Bacteroides</taxon>
    </lineage>
</organism>
<dbReference type="PROSITE" id="PS51257">
    <property type="entry name" value="PROKAR_LIPOPROTEIN"/>
    <property type="match status" value="1"/>
</dbReference>
<protein>
    <submittedName>
        <fullName evidence="16">RagB/SusD family nutrient uptake outer membrane protein</fullName>
    </submittedName>
</protein>
<dbReference type="Proteomes" id="UP000284431">
    <property type="component" value="Unassembled WGS sequence"/>
</dbReference>
<dbReference type="InterPro" id="IPR033985">
    <property type="entry name" value="SusD-like_N"/>
</dbReference>
<dbReference type="Proteomes" id="UP000283512">
    <property type="component" value="Unassembled WGS sequence"/>
</dbReference>
<evidence type="ECO:0000313" key="23">
    <source>
        <dbReference type="Proteomes" id="UP000427825"/>
    </source>
</evidence>
<evidence type="ECO:0000256" key="1">
    <source>
        <dbReference type="ARBA" id="ARBA00004442"/>
    </source>
</evidence>
<evidence type="ECO:0000313" key="14">
    <source>
        <dbReference type="EMBL" id="RGY28293.1"/>
    </source>
</evidence>
<dbReference type="Proteomes" id="UP000475905">
    <property type="component" value="Unassembled WGS sequence"/>
</dbReference>
<dbReference type="KEGG" id="bcac:CGC64_05300"/>
<feature type="domain" description="RagB/SusD" evidence="6">
    <location>
        <begin position="352"/>
        <end position="645"/>
    </location>
</feature>
<evidence type="ECO:0000313" key="11">
    <source>
        <dbReference type="EMBL" id="KAA5504193.1"/>
    </source>
</evidence>
<evidence type="ECO:0000313" key="17">
    <source>
        <dbReference type="EMBL" id="UVQ97842.1"/>
    </source>
</evidence>
<evidence type="ECO:0000313" key="24">
    <source>
        <dbReference type="Proteomes" id="UP000475905"/>
    </source>
</evidence>
<evidence type="ECO:0000313" key="16">
    <source>
        <dbReference type="EMBL" id="RHH91244.1"/>
    </source>
</evidence>
<dbReference type="Proteomes" id="UP001060260">
    <property type="component" value="Chromosome"/>
</dbReference>
<dbReference type="InterPro" id="IPR011990">
    <property type="entry name" value="TPR-like_helical_dom_sf"/>
</dbReference>
<dbReference type="Proteomes" id="UP000368418">
    <property type="component" value="Unassembled WGS sequence"/>
</dbReference>
<reference evidence="22 23" key="2">
    <citation type="journal article" date="2019" name="Nat. Med.">
        <title>A library of human gut bacterial isolates paired with longitudinal multiomics data enables mechanistic microbiome research.</title>
        <authorList>
            <person name="Poyet M."/>
            <person name="Groussin M."/>
            <person name="Gibbons S.M."/>
            <person name="Avila-Pacheco J."/>
            <person name="Jiang X."/>
            <person name="Kearney S.M."/>
            <person name="Perrotta A.R."/>
            <person name="Berdy B."/>
            <person name="Zhao S."/>
            <person name="Lieberman T.D."/>
            <person name="Swanson P.K."/>
            <person name="Smith M."/>
            <person name="Roesemann S."/>
            <person name="Alexander J.E."/>
            <person name="Rich S.A."/>
            <person name="Livny J."/>
            <person name="Vlamakis H."/>
            <person name="Clish C."/>
            <person name="Bullock K."/>
            <person name="Deik A."/>
            <person name="Scott J."/>
            <person name="Pierce K.A."/>
            <person name="Xavier R.J."/>
            <person name="Alm E.J."/>
        </authorList>
    </citation>
    <scope>NUCLEOTIDE SEQUENCE [LARGE SCALE GENOMIC DNA]</scope>
    <source>
        <strain evidence="11 22">BIOML-A19</strain>
        <strain evidence="10 25">BIOML-A21</strain>
        <strain evidence="9 23">BIOML-A25</strain>
        <strain evidence="8 24">BIOML-A31</strain>
    </source>
</reference>
<dbReference type="SUPFAM" id="SSF48452">
    <property type="entry name" value="TPR-like"/>
    <property type="match status" value="1"/>
</dbReference>
<dbReference type="Proteomes" id="UP001170023">
    <property type="component" value="Unassembled WGS sequence"/>
</dbReference>
<reference evidence="12" key="4">
    <citation type="submission" date="2023-07" db="EMBL/GenBank/DDBJ databases">
        <title>Whole Genome Sequencing of Colonoscopy isolates.</title>
        <authorList>
            <person name="Surve S.V."/>
            <person name="Valls R.A."/>
            <person name="Barrak K.E."/>
            <person name="Gardner T.B."/>
            <person name="O'Toole G.A."/>
        </authorList>
    </citation>
    <scope>NUCLEOTIDE SEQUENCE</scope>
    <source>
        <strain evidence="12">GP0119</strain>
    </source>
</reference>
<dbReference type="Proteomes" id="UP000491168">
    <property type="component" value="Unassembled WGS sequence"/>
</dbReference>
<evidence type="ECO:0000256" key="2">
    <source>
        <dbReference type="ARBA" id="ARBA00006275"/>
    </source>
</evidence>
<evidence type="ECO:0000313" key="21">
    <source>
        <dbReference type="Proteomes" id="UP000284689"/>
    </source>
</evidence>
<reference evidence="17" key="3">
    <citation type="submission" date="2022-08" db="EMBL/GenBank/DDBJ databases">
        <title>Genome Sequencing of Bacteroides fragilis Group Isolates with Nanopore Technology.</title>
        <authorList>
            <person name="Tisza M.J."/>
            <person name="Smith D."/>
            <person name="Dekker J.P."/>
        </authorList>
    </citation>
    <scope>NUCLEOTIDE SEQUENCE</scope>
    <source>
        <strain evidence="17">BFG-474</strain>
    </source>
</reference>
<dbReference type="EMBL" id="CP103166">
    <property type="protein sequence ID" value="UVQ97842.1"/>
    <property type="molecule type" value="Genomic_DNA"/>
</dbReference>
<evidence type="ECO:0000256" key="5">
    <source>
        <dbReference type="ARBA" id="ARBA00023237"/>
    </source>
</evidence>
<evidence type="ECO:0000313" key="20">
    <source>
        <dbReference type="Proteomes" id="UP000284431"/>
    </source>
</evidence>
<evidence type="ECO:0000313" key="8">
    <source>
        <dbReference type="EMBL" id="KAA5462513.1"/>
    </source>
</evidence>
<dbReference type="Proteomes" id="UP000284205">
    <property type="component" value="Unassembled WGS sequence"/>
</dbReference>
<dbReference type="GeneID" id="75112597"/>
<sequence length="646" mass="73840">MNNMMKHLSKWFIATLAGVALFSSSCVDQVKFGDSFLEKAPGVAVTQDTIFGKATYARAFLWNTYSKLYYALPVYWNTVEGKMNTGIFEMMSDCWHSHTDWNGINRKYYSGSYKAGDEDSSDDTRFGYTKENCWEAIRAALLFVENVERVPDMEDAEKKRLAAEAKVIVASRYFDLFRHFGGLPLIKETYDVQPSYELPRATVEETVNYMINLLDEAAATPQLPWDLGTDDTNWQGRFTKAAAMGLKCKILLFAASPLFNDNVPYCTEPPQDAVTNHQVWYGAYKPELWDQCLQACVDFFTELQSRGYYELTQATEATAKGYRDAYNKAYFTRENNKELLISTHISRFGKFNSWDEWQYIFVNSGNGTVITGGLTPTLEFMEMFPMSNGEPFQLNTATDLFYTDNDYNKPIRDPRLYETMLVNGTQFGDHAAELWIGGRDNINDTEKETGKYATGFGCYKFYKEGVNSLKDKYLQWPYLRLAEMYLIYAEALLKSKNDLPGAIEQVNKVRARVGLGDLAVCNPGKNLTTDADALLEEILRERACELGLEDVRLFDMTRYKREDLFRKQLHGLKIYRNDGGGNTPWSGSTGNSSIYPKPTKFTHEAFPLVNPSRAWWSNFSPKWYLSAFPPSEVNKKYGLTQNPGWN</sequence>
<dbReference type="GO" id="GO:0009279">
    <property type="term" value="C:cell outer membrane"/>
    <property type="evidence" value="ECO:0007669"/>
    <property type="project" value="UniProtKB-SubCell"/>
</dbReference>
<evidence type="ECO:0000256" key="4">
    <source>
        <dbReference type="ARBA" id="ARBA00023136"/>
    </source>
</evidence>
<dbReference type="Proteomes" id="UP000427825">
    <property type="component" value="Unassembled WGS sequence"/>
</dbReference>
<comment type="similarity">
    <text evidence="2">Belongs to the SusD family.</text>
</comment>
<dbReference type="RefSeq" id="WP_005678957.1">
    <property type="nucleotide sequence ID" value="NZ_CABMOQ010000018.1"/>
</dbReference>
<dbReference type="Pfam" id="PF14322">
    <property type="entry name" value="SusD-like_3"/>
    <property type="match status" value="1"/>
</dbReference>
<evidence type="ECO:0000313" key="9">
    <source>
        <dbReference type="EMBL" id="KAA5481525.1"/>
    </source>
</evidence>
<name>A0A414YW29_9BACE</name>
<feature type="domain" description="SusD-like N-terminal" evidence="7">
    <location>
        <begin position="93"/>
        <end position="252"/>
    </location>
</feature>
<dbReference type="EMBL" id="QRUO01000003">
    <property type="protein sequence ID" value="RGR73193.1"/>
    <property type="molecule type" value="Genomic_DNA"/>
</dbReference>
<reference evidence="18 19" key="1">
    <citation type="submission" date="2018-08" db="EMBL/GenBank/DDBJ databases">
        <title>A genome reference for cultivated species of the human gut microbiota.</title>
        <authorList>
            <person name="Zou Y."/>
            <person name="Xue W."/>
            <person name="Luo G."/>
        </authorList>
    </citation>
    <scope>NUCLEOTIDE SEQUENCE [LARGE SCALE GENOMIC DNA]</scope>
    <source>
        <strain evidence="13 19">AF24-29LB</strain>
        <strain evidence="16 18">AM16-49B</strain>
        <strain evidence="15 21">AM31-16AC</strain>
        <strain evidence="14 20">OF02-6LB</strain>
    </source>
</reference>
<dbReference type="EMBL" id="VVYJ01000001">
    <property type="protein sequence ID" value="KAA5481525.1"/>
    <property type="molecule type" value="Genomic_DNA"/>
</dbReference>
<accession>A0A414YW29</accession>
<evidence type="ECO:0000313" key="12">
    <source>
        <dbReference type="EMBL" id="MDO6358838.1"/>
    </source>
</evidence>
<dbReference type="EMBL" id="QSJD01000004">
    <property type="protein sequence ID" value="RHD52207.1"/>
    <property type="molecule type" value="Genomic_DNA"/>
</dbReference>
<dbReference type="Gene3D" id="1.25.40.390">
    <property type="match status" value="1"/>
</dbReference>
<dbReference type="Proteomes" id="UP000284689">
    <property type="component" value="Unassembled WGS sequence"/>
</dbReference>
<evidence type="ECO:0000313" key="22">
    <source>
        <dbReference type="Proteomes" id="UP000368418"/>
    </source>
</evidence>
<evidence type="ECO:0000313" key="10">
    <source>
        <dbReference type="EMBL" id="KAA5495753.1"/>
    </source>
</evidence>
<evidence type="ECO:0000259" key="7">
    <source>
        <dbReference type="Pfam" id="PF14322"/>
    </source>
</evidence>
<proteinExistence type="inferred from homology"/>
<comment type="subcellular location">
    <subcellularLocation>
        <location evidence="1">Cell outer membrane</location>
    </subcellularLocation>
</comment>
<evidence type="ECO:0000313" key="25">
    <source>
        <dbReference type="Proteomes" id="UP000491168"/>
    </source>
</evidence>
<evidence type="ECO:0000313" key="18">
    <source>
        <dbReference type="Proteomes" id="UP000283512"/>
    </source>
</evidence>
<dbReference type="EMBL" id="VVYF01000001">
    <property type="protein sequence ID" value="KAA5495753.1"/>
    <property type="molecule type" value="Genomic_DNA"/>
</dbReference>
<keyword evidence="4" id="KW-0472">Membrane</keyword>
<evidence type="ECO:0000259" key="6">
    <source>
        <dbReference type="Pfam" id="PF07980"/>
    </source>
</evidence>
<evidence type="ECO:0000313" key="13">
    <source>
        <dbReference type="EMBL" id="RGR73193.1"/>
    </source>
</evidence>
<keyword evidence="5" id="KW-0998">Cell outer membrane</keyword>
<evidence type="ECO:0000313" key="19">
    <source>
        <dbReference type="Proteomes" id="UP000284205"/>
    </source>
</evidence>
<dbReference type="AlphaFoldDB" id="A0A414YW29"/>
<evidence type="ECO:0000313" key="15">
    <source>
        <dbReference type="EMBL" id="RHD52207.1"/>
    </source>
</evidence>
<evidence type="ECO:0000256" key="3">
    <source>
        <dbReference type="ARBA" id="ARBA00022729"/>
    </source>
</evidence>
<dbReference type="EMBL" id="VVYD01000001">
    <property type="protein sequence ID" value="KAA5504193.1"/>
    <property type="molecule type" value="Genomic_DNA"/>
</dbReference>
<dbReference type="EMBL" id="VVYP01000017">
    <property type="protein sequence ID" value="KAA5462513.1"/>
    <property type="molecule type" value="Genomic_DNA"/>
</dbReference>
<gene>
    <name evidence="16" type="ORF">DW190_09030</name>
    <name evidence="15" type="ORF">DW794_04315</name>
    <name evidence="13" type="ORF">DWY26_04475</name>
    <name evidence="14" type="ORF">DXA49_04410</name>
    <name evidence="11" type="ORF">F2Y31_02905</name>
    <name evidence="10" type="ORF">F2Y35_00485</name>
    <name evidence="8" type="ORF">F2Y36_14095</name>
    <name evidence="9" type="ORF">F2Y39_02510</name>
    <name evidence="17" type="ORF">NXW23_05675</name>
    <name evidence="12" type="ORF">Q4469_14255</name>
</gene>
<dbReference type="InterPro" id="IPR012944">
    <property type="entry name" value="SusD_RagB_dom"/>
</dbReference>